<dbReference type="STRING" id="356660.SAMN05444336_101770"/>
<dbReference type="HAMAP" id="MF_01201">
    <property type="entry name" value="Ala_racemase"/>
    <property type="match status" value="1"/>
</dbReference>
<feature type="active site" description="Proton acceptor; specific for L-alanine" evidence="6">
    <location>
        <position position="272"/>
    </location>
</feature>
<comment type="function">
    <text evidence="6">Catalyzes the interconversion of L-alanine and D-alanine. May also act on other amino acids.</text>
</comment>
<comment type="pathway">
    <text evidence="6">Amino-acid biosynthesis; D-alanine biosynthesis; D-alanine from L-alanine: step 1/1.</text>
</comment>
<dbReference type="PANTHER" id="PTHR30511">
    <property type="entry name" value="ALANINE RACEMASE"/>
    <property type="match status" value="1"/>
</dbReference>
<dbReference type="PRINTS" id="PR00992">
    <property type="entry name" value="ALARACEMASE"/>
</dbReference>
<comment type="similarity">
    <text evidence="6">Belongs to the alanine racemase family.</text>
</comment>
<proteinExistence type="inferred from homology"/>
<evidence type="ECO:0000256" key="6">
    <source>
        <dbReference type="HAMAP-Rule" id="MF_01201"/>
    </source>
</evidence>
<dbReference type="SUPFAM" id="SSF51419">
    <property type="entry name" value="PLP-binding barrel"/>
    <property type="match status" value="1"/>
</dbReference>
<feature type="domain" description="Alanine racemase C-terminal" evidence="9">
    <location>
        <begin position="251"/>
        <end position="374"/>
    </location>
</feature>
<evidence type="ECO:0000313" key="10">
    <source>
        <dbReference type="EMBL" id="SDW34951.1"/>
    </source>
</evidence>
<dbReference type="PANTHER" id="PTHR30511:SF0">
    <property type="entry name" value="ALANINE RACEMASE, CATABOLIC-RELATED"/>
    <property type="match status" value="1"/>
</dbReference>
<dbReference type="SMART" id="SM01005">
    <property type="entry name" value="Ala_racemase_C"/>
    <property type="match status" value="1"/>
</dbReference>
<gene>
    <name evidence="10" type="ORF">SAMN05444336_101770</name>
</gene>
<feature type="modified residue" description="N6-(pyridoxal phosphate)lysine" evidence="6 7">
    <location>
        <position position="53"/>
    </location>
</feature>
<evidence type="ECO:0000256" key="4">
    <source>
        <dbReference type="ARBA" id="ARBA00022898"/>
    </source>
</evidence>
<reference evidence="10 11" key="1">
    <citation type="submission" date="2016-10" db="EMBL/GenBank/DDBJ databases">
        <authorList>
            <person name="de Groot N.N."/>
        </authorList>
    </citation>
    <scope>NUCLEOTIDE SEQUENCE [LARGE SCALE GENOMIC DNA]</scope>
    <source>
        <strain evidence="10 11">DSM 17890</strain>
    </source>
</reference>
<sequence>MTSSAAAASASIPARPVAAGSKARLTVHLDAIADNWRALAAKAPTAEAAAVVKADAYGTGLAPAATALHEAGARTFFVAQAGEGAALRETLGPGPAIYVFNGYMPDDAPAFRGTDLRPVLSSPFQVEAWLAARDDIRPTSGPGLHIESGINRLGFTAAELDALRADPPEGLDLTLVMSHLANADEPANSMNARQRGAFLGRSELASRIAPGARRSLAATGGTLLGAPFHFDLVRPGVGLYGGEPFVDARHVVTLMVPFLQVREIPAGESVGYGATWTARRASRIGVLPIGYADGLHRLSKDFDVYVNGRPAPVAGRVSMDMITVDLTDIPEPSPGDFAEILGPNQNVDRLAAASGTTGYEVLTGLGARYLRTYEKAGA</sequence>
<dbReference type="GO" id="GO:0005829">
    <property type="term" value="C:cytosol"/>
    <property type="evidence" value="ECO:0007669"/>
    <property type="project" value="TreeGrafter"/>
</dbReference>
<dbReference type="NCBIfam" id="TIGR00492">
    <property type="entry name" value="alr"/>
    <property type="match status" value="1"/>
</dbReference>
<evidence type="ECO:0000313" key="11">
    <source>
        <dbReference type="Proteomes" id="UP000199118"/>
    </source>
</evidence>
<dbReference type="RefSeq" id="WP_092679776.1">
    <property type="nucleotide sequence ID" value="NZ_FNMZ01000001.1"/>
</dbReference>
<dbReference type="Gene3D" id="3.20.20.10">
    <property type="entry name" value="Alanine racemase"/>
    <property type="match status" value="1"/>
</dbReference>
<dbReference type="OrthoDB" id="9813814at2"/>
<dbReference type="EMBL" id="FNMZ01000001">
    <property type="protein sequence ID" value="SDW34951.1"/>
    <property type="molecule type" value="Genomic_DNA"/>
</dbReference>
<organism evidence="10 11">
    <name type="scientific">Albimonas donghaensis</name>
    <dbReference type="NCBI Taxonomy" id="356660"/>
    <lineage>
        <taxon>Bacteria</taxon>
        <taxon>Pseudomonadati</taxon>
        <taxon>Pseudomonadota</taxon>
        <taxon>Alphaproteobacteria</taxon>
        <taxon>Rhodobacterales</taxon>
        <taxon>Paracoccaceae</taxon>
        <taxon>Albimonas</taxon>
    </lineage>
</organism>
<evidence type="ECO:0000256" key="8">
    <source>
        <dbReference type="PIRSR" id="PIRSR600821-52"/>
    </source>
</evidence>
<feature type="active site" description="Proton acceptor; specific for D-alanine" evidence="6">
    <location>
        <position position="53"/>
    </location>
</feature>
<dbReference type="Proteomes" id="UP000199118">
    <property type="component" value="Unassembled WGS sequence"/>
</dbReference>
<evidence type="ECO:0000256" key="1">
    <source>
        <dbReference type="ARBA" id="ARBA00000316"/>
    </source>
</evidence>
<protein>
    <recommendedName>
        <fullName evidence="3 6">Alanine racemase</fullName>
        <ecNumber evidence="3 6">5.1.1.1</ecNumber>
    </recommendedName>
</protein>
<keyword evidence="11" id="KW-1185">Reference proteome</keyword>
<dbReference type="AlphaFoldDB" id="A0A1H2STF1"/>
<comment type="cofactor">
    <cofactor evidence="2 6 7">
        <name>pyridoxal 5'-phosphate</name>
        <dbReference type="ChEBI" id="CHEBI:597326"/>
    </cofactor>
</comment>
<name>A0A1H2STF1_9RHOB</name>
<dbReference type="UniPathway" id="UPA00042">
    <property type="reaction ID" value="UER00497"/>
</dbReference>
<dbReference type="Gene3D" id="2.40.37.10">
    <property type="entry name" value="Lyase, Ornithine Decarboxylase, Chain A, domain 1"/>
    <property type="match status" value="1"/>
</dbReference>
<dbReference type="InterPro" id="IPR009006">
    <property type="entry name" value="Ala_racemase/Decarboxylase_C"/>
</dbReference>
<evidence type="ECO:0000259" key="9">
    <source>
        <dbReference type="SMART" id="SM01005"/>
    </source>
</evidence>
<keyword evidence="5 6" id="KW-0413">Isomerase</keyword>
<evidence type="ECO:0000256" key="5">
    <source>
        <dbReference type="ARBA" id="ARBA00023235"/>
    </source>
</evidence>
<dbReference type="Pfam" id="PF01168">
    <property type="entry name" value="Ala_racemase_N"/>
    <property type="match status" value="1"/>
</dbReference>
<dbReference type="SUPFAM" id="SSF50621">
    <property type="entry name" value="Alanine racemase C-terminal domain-like"/>
    <property type="match status" value="1"/>
</dbReference>
<dbReference type="CDD" id="cd00430">
    <property type="entry name" value="PLPDE_III_AR"/>
    <property type="match status" value="1"/>
</dbReference>
<dbReference type="InterPro" id="IPR011079">
    <property type="entry name" value="Ala_racemase_C"/>
</dbReference>
<dbReference type="Pfam" id="PF00842">
    <property type="entry name" value="Ala_racemase_C"/>
    <property type="match status" value="1"/>
</dbReference>
<dbReference type="GO" id="GO:0008784">
    <property type="term" value="F:alanine racemase activity"/>
    <property type="evidence" value="ECO:0007669"/>
    <property type="project" value="UniProtKB-UniRule"/>
</dbReference>
<evidence type="ECO:0000256" key="3">
    <source>
        <dbReference type="ARBA" id="ARBA00013089"/>
    </source>
</evidence>
<accession>A0A1H2STF1</accession>
<dbReference type="GO" id="GO:0030632">
    <property type="term" value="P:D-alanine biosynthetic process"/>
    <property type="evidence" value="ECO:0007669"/>
    <property type="project" value="UniProtKB-UniRule"/>
</dbReference>
<dbReference type="EC" id="5.1.1.1" evidence="3 6"/>
<evidence type="ECO:0000256" key="7">
    <source>
        <dbReference type="PIRSR" id="PIRSR600821-50"/>
    </source>
</evidence>
<dbReference type="GO" id="GO:0030170">
    <property type="term" value="F:pyridoxal phosphate binding"/>
    <property type="evidence" value="ECO:0007669"/>
    <property type="project" value="UniProtKB-UniRule"/>
</dbReference>
<keyword evidence="4 6" id="KW-0663">Pyridoxal phosphate</keyword>
<dbReference type="InterPro" id="IPR000821">
    <property type="entry name" value="Ala_racemase"/>
</dbReference>
<feature type="binding site" evidence="6 8">
    <location>
        <position position="152"/>
    </location>
    <ligand>
        <name>substrate</name>
    </ligand>
</feature>
<dbReference type="InterPro" id="IPR001608">
    <property type="entry name" value="Ala_racemase_N"/>
</dbReference>
<evidence type="ECO:0000256" key="2">
    <source>
        <dbReference type="ARBA" id="ARBA00001933"/>
    </source>
</evidence>
<comment type="catalytic activity">
    <reaction evidence="1 6">
        <text>L-alanine = D-alanine</text>
        <dbReference type="Rhea" id="RHEA:20249"/>
        <dbReference type="ChEBI" id="CHEBI:57416"/>
        <dbReference type="ChEBI" id="CHEBI:57972"/>
        <dbReference type="EC" id="5.1.1.1"/>
    </reaction>
</comment>
<dbReference type="InterPro" id="IPR029066">
    <property type="entry name" value="PLP-binding_barrel"/>
</dbReference>
<feature type="binding site" evidence="6 8">
    <location>
        <position position="319"/>
    </location>
    <ligand>
        <name>substrate</name>
    </ligand>
</feature>